<protein>
    <recommendedName>
        <fullName evidence="5">Phenoloxidase-activating factor 2</fullName>
    </recommendedName>
    <alternativeName>
        <fullName evidence="6">Prophenoloxidase-activating factor II</fullName>
    </alternativeName>
</protein>
<dbReference type="SUPFAM" id="SSF50494">
    <property type="entry name" value="Trypsin-like serine proteases"/>
    <property type="match status" value="1"/>
</dbReference>
<evidence type="ECO:0000256" key="1">
    <source>
        <dbReference type="ARBA" id="ARBA00004613"/>
    </source>
</evidence>
<dbReference type="SMART" id="SM00020">
    <property type="entry name" value="Tryp_SPc"/>
    <property type="match status" value="1"/>
</dbReference>
<evidence type="ECO:0000256" key="6">
    <source>
        <dbReference type="ARBA" id="ARBA00076468"/>
    </source>
</evidence>
<evidence type="ECO:0000259" key="7">
    <source>
        <dbReference type="PROSITE" id="PS50240"/>
    </source>
</evidence>
<dbReference type="CDD" id="cd00190">
    <property type="entry name" value="Tryp_SPc"/>
    <property type="match status" value="1"/>
</dbReference>
<keyword evidence="3" id="KW-1015">Disulfide bond</keyword>
<feature type="non-terminal residue" evidence="8">
    <location>
        <position position="1"/>
    </location>
</feature>
<dbReference type="FunFam" id="2.40.10.10:FF:000038">
    <property type="entry name" value="Serine protease"/>
    <property type="match status" value="1"/>
</dbReference>
<dbReference type="PANTHER" id="PTHR24256">
    <property type="entry name" value="TRYPTASE-RELATED"/>
    <property type="match status" value="1"/>
</dbReference>
<comment type="similarity">
    <text evidence="4">Belongs to the peptidase S1 family. CLIP subfamily.</text>
</comment>
<dbReference type="InterPro" id="IPR051487">
    <property type="entry name" value="Ser/Thr_Proteases_Immune/Dev"/>
</dbReference>
<organism evidence="8 9">
    <name type="scientific">Drosophila rubida</name>
    <dbReference type="NCBI Taxonomy" id="30044"/>
    <lineage>
        <taxon>Eukaryota</taxon>
        <taxon>Metazoa</taxon>
        <taxon>Ecdysozoa</taxon>
        <taxon>Arthropoda</taxon>
        <taxon>Hexapoda</taxon>
        <taxon>Insecta</taxon>
        <taxon>Pterygota</taxon>
        <taxon>Neoptera</taxon>
        <taxon>Endopterygota</taxon>
        <taxon>Diptera</taxon>
        <taxon>Brachycera</taxon>
        <taxon>Muscomorpha</taxon>
        <taxon>Ephydroidea</taxon>
        <taxon>Drosophilidae</taxon>
        <taxon>Drosophila</taxon>
    </lineage>
</organism>
<gene>
    <name evidence="8" type="ORF">KR093_006818</name>
</gene>
<keyword evidence="9" id="KW-1185">Reference proteome</keyword>
<feature type="domain" description="Peptidase S1" evidence="7">
    <location>
        <begin position="1"/>
        <end position="219"/>
    </location>
</feature>
<dbReference type="PROSITE" id="PS50240">
    <property type="entry name" value="TRYPSIN_DOM"/>
    <property type="match status" value="1"/>
</dbReference>
<evidence type="ECO:0000256" key="5">
    <source>
        <dbReference type="ARBA" id="ARBA00068096"/>
    </source>
</evidence>
<dbReference type="AlphaFoldDB" id="A0AAD4K7Z8"/>
<evidence type="ECO:0000313" key="9">
    <source>
        <dbReference type="Proteomes" id="UP001200034"/>
    </source>
</evidence>
<dbReference type="Proteomes" id="UP001200034">
    <property type="component" value="Unassembled WGS sequence"/>
</dbReference>
<evidence type="ECO:0000256" key="3">
    <source>
        <dbReference type="ARBA" id="ARBA00023157"/>
    </source>
</evidence>
<name>A0AAD4K7Z8_9MUSC</name>
<comment type="caution">
    <text evidence="8">The sequence shown here is derived from an EMBL/GenBank/DDBJ whole genome shotgun (WGS) entry which is preliminary data.</text>
</comment>
<dbReference type="Gene3D" id="2.40.10.10">
    <property type="entry name" value="Trypsin-like serine proteases"/>
    <property type="match status" value="2"/>
</dbReference>
<reference evidence="8" key="1">
    <citation type="journal article" date="2021" name="Mol. Ecol. Resour.">
        <title>Phylogenomic analyses of the genus Drosophila reveals genomic signals of climate adaptation.</title>
        <authorList>
            <person name="Li F."/>
            <person name="Rane R.V."/>
            <person name="Luria V."/>
            <person name="Xiong Z."/>
            <person name="Chen J."/>
            <person name="Li Z."/>
            <person name="Catullo R.A."/>
            <person name="Griffin P.C."/>
            <person name="Schiffer M."/>
            <person name="Pearce S."/>
            <person name="Lee S.F."/>
            <person name="McElroy K."/>
            <person name="Stocker A."/>
            <person name="Shirriffs J."/>
            <person name="Cockerell F."/>
            <person name="Coppin C."/>
            <person name="Sgro C.M."/>
            <person name="Karger A."/>
            <person name="Cain J.W."/>
            <person name="Weber J.A."/>
            <person name="Santpere G."/>
            <person name="Kirschner M.W."/>
            <person name="Hoffmann A.A."/>
            <person name="Oakeshott J.G."/>
            <person name="Zhang G."/>
        </authorList>
    </citation>
    <scope>NUCLEOTIDE SEQUENCE</scope>
    <source>
        <strain evidence="8">BGI-SZ-2011g</strain>
    </source>
</reference>
<dbReference type="GO" id="GO:0005576">
    <property type="term" value="C:extracellular region"/>
    <property type="evidence" value="ECO:0007669"/>
    <property type="project" value="UniProtKB-SubCell"/>
</dbReference>
<dbReference type="InterPro" id="IPR009003">
    <property type="entry name" value="Peptidase_S1_PA"/>
</dbReference>
<keyword evidence="2" id="KW-0964">Secreted</keyword>
<dbReference type="InterPro" id="IPR001254">
    <property type="entry name" value="Trypsin_dom"/>
</dbReference>
<evidence type="ECO:0000313" key="8">
    <source>
        <dbReference type="EMBL" id="KAH8377724.1"/>
    </source>
</evidence>
<dbReference type="InterPro" id="IPR043504">
    <property type="entry name" value="Peptidase_S1_PA_chymotrypsin"/>
</dbReference>
<dbReference type="Pfam" id="PF00089">
    <property type="entry name" value="Trypsin"/>
    <property type="match status" value="1"/>
</dbReference>
<feature type="non-terminal residue" evidence="8">
    <location>
        <position position="219"/>
    </location>
</feature>
<dbReference type="GO" id="GO:0006508">
    <property type="term" value="P:proteolysis"/>
    <property type="evidence" value="ECO:0007669"/>
    <property type="project" value="InterPro"/>
</dbReference>
<evidence type="ECO:0000256" key="4">
    <source>
        <dbReference type="ARBA" id="ARBA00024195"/>
    </source>
</evidence>
<dbReference type="InterPro" id="IPR001314">
    <property type="entry name" value="Peptidase_S1A"/>
</dbReference>
<comment type="subcellular location">
    <subcellularLocation>
        <location evidence="1">Secreted</location>
    </subcellularLocation>
</comment>
<accession>A0AAD4K7Z8</accession>
<dbReference type="GO" id="GO:0004252">
    <property type="term" value="F:serine-type endopeptidase activity"/>
    <property type="evidence" value="ECO:0007669"/>
    <property type="project" value="InterPro"/>
</dbReference>
<dbReference type="EMBL" id="JAJJHW010001127">
    <property type="protein sequence ID" value="KAH8377724.1"/>
    <property type="molecule type" value="Genomic_DNA"/>
</dbReference>
<dbReference type="PRINTS" id="PR00722">
    <property type="entry name" value="CHYMOTRYPSIN"/>
</dbReference>
<proteinExistence type="inferred from homology"/>
<evidence type="ECO:0000256" key="2">
    <source>
        <dbReference type="ARBA" id="ARBA00022525"/>
    </source>
</evidence>
<sequence length="219" mass="24365">LGQQTFIGGGSILSPNMVLTAAHIVCAIDTEKLSVRAGEWDTQSEQEALPYQEQDVLVKICHEQYNNATLFNDIAVLNLRAPFELSQHIMPICLPREFEYPNVGRCFVAGWGKENFGAAATRNILRKVDLPIVNNTLCQRQLRRTRLGRHFVLDQSFMCAGGEENVDSCKGDGGSPLFCPLVDHPGQYYQLGIVAWGLNCHTGKVPGVYANVLKQFNWL</sequence>